<dbReference type="AlphaFoldDB" id="A0A045GRS8"/>
<proteinExistence type="predicted"/>
<dbReference type="Proteomes" id="UP000300237">
    <property type="component" value="Chromosome"/>
</dbReference>
<name>A0A045GRS8_MYCTX</name>
<dbReference type="Proteomes" id="UP000256381">
    <property type="component" value="Unassembled WGS sequence"/>
</dbReference>
<dbReference type="EMBL" id="CNFU01001596">
    <property type="protein sequence ID" value="CKT57436.1"/>
    <property type="molecule type" value="Genomic_DNA"/>
</dbReference>
<feature type="domain" description="DUF732" evidence="2">
    <location>
        <begin position="36"/>
        <end position="107"/>
    </location>
</feature>
<feature type="signal peptide" evidence="1">
    <location>
        <begin position="1"/>
        <end position="27"/>
    </location>
</feature>
<reference evidence="11 20" key="4">
    <citation type="journal article" date="2017" name="N. Engl. J. Med.">
        <title>Transmission of Extensively Drug-Resistant Tuberculosis in South Africa.</title>
        <authorList>
            <person name="Shah N.S."/>
            <person name="Auld S.C."/>
            <person name="Brust J.C."/>
            <person name="Mathema B."/>
            <person name="Ismail N."/>
            <person name="Moodley P."/>
            <person name="Mlisana K."/>
            <person name="Allana S."/>
            <person name="Campbell A."/>
            <person name="Mthiyane T."/>
            <person name="Morris N."/>
            <person name="Mpangase P."/>
            <person name="van der Meulen H."/>
            <person name="Omar S.V."/>
            <person name="Brown T.S."/>
            <person name="Narechania A."/>
            <person name="Shaskina E."/>
            <person name="Kapwata T."/>
            <person name="Kreiswirth B."/>
            <person name="Gandhi N.R."/>
        </authorList>
    </citation>
    <scope>NUCLEOTIDE SEQUENCE [LARGE SCALE GENOMIC DNA]</scope>
    <source>
        <strain evidence="11 20">32301_S10</strain>
    </source>
</reference>
<evidence type="ECO:0000313" key="17">
    <source>
        <dbReference type="Proteomes" id="UP000050139"/>
    </source>
</evidence>
<evidence type="ECO:0000313" key="16">
    <source>
        <dbReference type="Proteomes" id="UP000049023"/>
    </source>
</evidence>
<dbReference type="EMBL" id="CSAJ01000009">
    <property type="protein sequence ID" value="COV40909.1"/>
    <property type="molecule type" value="Genomic_DNA"/>
</dbReference>
<evidence type="ECO:0000313" key="20">
    <source>
        <dbReference type="Proteomes" id="UP000256381"/>
    </source>
</evidence>
<evidence type="ECO:0000259" key="2">
    <source>
        <dbReference type="Pfam" id="PF05305"/>
    </source>
</evidence>
<evidence type="ECO:0000313" key="4">
    <source>
        <dbReference type="EMBL" id="CKS85362.1"/>
    </source>
</evidence>
<dbReference type="Proteomes" id="UP000189452">
    <property type="component" value="Chromosome"/>
</dbReference>
<dbReference type="EMBL" id="CNGE01000489">
    <property type="protein sequence ID" value="CKS85362.1"/>
    <property type="molecule type" value="Genomic_DNA"/>
</dbReference>
<dbReference type="Proteomes" id="UP000049023">
    <property type="component" value="Unassembled WGS sequence"/>
</dbReference>
<evidence type="ECO:0000313" key="12">
    <source>
        <dbReference type="EMBL" id="VCU51663.1"/>
    </source>
</evidence>
<reference evidence="10 19" key="3">
    <citation type="submission" date="2016-04" db="EMBL/GenBank/DDBJ databases">
        <authorList>
            <person name="Bigi M."/>
            <person name="Bigi F."/>
            <person name="Soria M.A."/>
        </authorList>
    </citation>
    <scope>NUCLEOTIDE SEQUENCE [LARGE SCALE GENOMIC DNA]</scope>
    <source>
        <strain evidence="10 19">6548</strain>
    </source>
</reference>
<keyword evidence="1" id="KW-0732">Signal</keyword>
<dbReference type="EMBL" id="JAGIZI010000034">
    <property type="protein sequence ID" value="MBP0684933.1"/>
    <property type="molecule type" value="Genomic_DNA"/>
</dbReference>
<evidence type="ECO:0000313" key="13">
    <source>
        <dbReference type="Proteomes" id="UP000044938"/>
    </source>
</evidence>
<evidence type="ECO:0000313" key="22">
    <source>
        <dbReference type="Proteomes" id="UP000671119"/>
    </source>
</evidence>
<organism evidence="10 19">
    <name type="scientific">Mycobacterium tuberculosis</name>
    <dbReference type="NCBI Taxonomy" id="1773"/>
    <lineage>
        <taxon>Bacteria</taxon>
        <taxon>Bacillati</taxon>
        <taxon>Actinomycetota</taxon>
        <taxon>Actinomycetes</taxon>
        <taxon>Mycobacteriales</taxon>
        <taxon>Mycobacteriaceae</taxon>
        <taxon>Mycobacterium</taxon>
        <taxon>Mycobacterium tuberculosis complex</taxon>
    </lineage>
</organism>
<dbReference type="EMBL" id="CNFT01000508">
    <property type="protein sequence ID" value="CKR82101.1"/>
    <property type="molecule type" value="Genomic_DNA"/>
</dbReference>
<reference evidence="13 14" key="1">
    <citation type="submission" date="2015-03" db="EMBL/GenBank/DDBJ databases">
        <authorList>
            <consortium name="Pathogen Informatics"/>
        </authorList>
    </citation>
    <scope>NUCLEOTIDE SEQUENCE [LARGE SCALE GENOMIC DNA]</scope>
    <source>
        <strain evidence="4 15">Bir 172</strain>
        <strain evidence="3 18">Bir 185</strain>
        <strain evidence="5 16">Bir 187</strain>
        <strain evidence="7 13">M09401471</strain>
        <strain evidence="8 14">P00601463</strain>
    </source>
</reference>
<evidence type="ECO:0000313" key="7">
    <source>
        <dbReference type="EMBL" id="COV40909.1"/>
    </source>
</evidence>
<evidence type="ECO:0000313" key="5">
    <source>
        <dbReference type="EMBL" id="CKT57436.1"/>
    </source>
</evidence>
<evidence type="ECO:0000256" key="1">
    <source>
        <dbReference type="SAM" id="SignalP"/>
    </source>
</evidence>
<dbReference type="Proteomes" id="UP000044938">
    <property type="component" value="Unassembled WGS sequence"/>
</dbReference>
<evidence type="ECO:0000313" key="3">
    <source>
        <dbReference type="EMBL" id="CKR82101.1"/>
    </source>
</evidence>
<reference evidence="10 19" key="5">
    <citation type="submission" date="2017-02" db="EMBL/GenBank/DDBJ databases">
        <title>Protein polymorphisms may explain contrasting epidemiological fitness of two variants of a multidrug-resistant Mycobacterium tuberculosis strain.</title>
        <authorList>
            <person name="Bigi M.M."/>
            <person name="Lopez B."/>
            <person name="Blanco F.C."/>
            <person name="Sasiain M.C."/>
            <person name="De La Barrera S."/>
            <person name="Ritacco V."/>
            <person name="Bigi F."/>
            <person name="Soria M.A."/>
        </authorList>
    </citation>
    <scope>NUCLEOTIDE SEQUENCE [LARGE SCALE GENOMIC DNA]</scope>
    <source>
        <strain evidence="10 19">6548</strain>
    </source>
</reference>
<evidence type="ECO:0000313" key="21">
    <source>
        <dbReference type="Proteomes" id="UP000300237"/>
    </source>
</evidence>
<dbReference type="Proteomes" id="UP000050164">
    <property type="component" value="Unassembled WGS sequence"/>
</dbReference>
<dbReference type="Proteomes" id="UP000671119">
    <property type="component" value="Unassembled WGS sequence"/>
</dbReference>
<protein>
    <submittedName>
        <fullName evidence="3">Conserved secreted protein</fullName>
    </submittedName>
    <submittedName>
        <fullName evidence="9">DUF732 domain-containing protein</fullName>
    </submittedName>
</protein>
<sequence length="129" mass="12988">MNLRRHQTLTLRLLAASAGILSAAAFAAPAQANPVDDAFIAALNNAGVNYGDPVDAKALGQSVCPILAEPGGSFNTAVASVVARAQGMSQDMAQTFTSIAISMYCPSVMADVASGNLPALPDMPGLPGS</sequence>
<evidence type="ECO:0000313" key="19">
    <source>
        <dbReference type="Proteomes" id="UP000189452"/>
    </source>
</evidence>
<dbReference type="Proteomes" id="UP000048600">
    <property type="component" value="Unassembled WGS sequence"/>
</dbReference>
<evidence type="ECO:0000313" key="11">
    <source>
        <dbReference type="EMBL" id="REQ51735.1"/>
    </source>
</evidence>
<gene>
    <name evidence="10" type="ORF">A4S10_03506</name>
    <name evidence="12" type="ORF">DKC2_3572</name>
    <name evidence="11" type="ORF">DSJ38_11680</name>
    <name evidence="7" type="ORF">ERS007720_00152</name>
    <name evidence="8" type="ORF">ERS007741_03666</name>
    <name evidence="4" type="ORF">ERS027646_02571</name>
    <name evidence="3" type="ORF">ERS027659_02245</name>
    <name evidence="5" type="ORF">ERS027661_04534</name>
    <name evidence="6" type="ORF">ERS094118_03603</name>
    <name evidence="9" type="ORF">J8J21_17800</name>
</gene>
<evidence type="ECO:0000313" key="14">
    <source>
        <dbReference type="Proteomes" id="UP000048600"/>
    </source>
</evidence>
<reference evidence="9 22" key="8">
    <citation type="submission" date="2021-03" db="EMBL/GenBank/DDBJ databases">
        <title>Whole Genome Sequencing of Mycobacterium tuberculosis clinical isolates from Arunachal Pradesh, India.</title>
        <authorList>
            <person name="Singh S."/>
            <person name="Mudliar S.R."/>
            <person name="Kulsum U."/>
            <person name="Rufai S.B."/>
            <person name="Singh P.K."/>
            <person name="Umpo M."/>
            <person name="Nyori M."/>
        </authorList>
    </citation>
    <scope>NUCLEOTIDE SEQUENCE [LARGE SCALE GENOMIC DNA]</scope>
    <source>
        <strain evidence="9 22">OMICS/BPL/0142/20/SP</strain>
    </source>
</reference>
<reference evidence="6 17" key="2">
    <citation type="submission" date="2015-03" db="EMBL/GenBank/DDBJ databases">
        <authorList>
            <consortium name="Pathogen Informatics"/>
            <person name="Murphy D."/>
        </authorList>
    </citation>
    <scope>NUCLEOTIDE SEQUENCE [LARGE SCALE GENOMIC DNA]</scope>
    <source>
        <strain evidence="6 17">0268S</strain>
    </source>
</reference>
<dbReference type="Proteomes" id="UP000048948">
    <property type="component" value="Unassembled WGS sequence"/>
</dbReference>
<reference evidence="11" key="6">
    <citation type="submission" date="2018-07" db="EMBL/GenBank/DDBJ databases">
        <authorList>
            <person name="Shah S."/>
            <person name="Brown T."/>
            <person name="Auld S."/>
            <person name="Bratton K."/>
            <person name="Narechania A."/>
            <person name="Mathema B."/>
            <person name="Gandhi N."/>
        </authorList>
    </citation>
    <scope>NUCLEOTIDE SEQUENCE</scope>
    <source>
        <strain evidence="11">32301_S10</strain>
    </source>
</reference>
<feature type="chain" id="PRO_5044363410" evidence="1">
    <location>
        <begin position="28"/>
        <end position="129"/>
    </location>
</feature>
<reference evidence="12 21" key="7">
    <citation type="submission" date="2018-08" db="EMBL/GenBank/DDBJ databases">
        <authorList>
            <person name="Fokvardsen B D."/>
            <person name="Norman A."/>
        </authorList>
    </citation>
    <scope>NUCLEOTIDE SEQUENCE [LARGE SCALE GENOMIC DNA]</scope>
    <source>
        <strain evidence="12 21">DKC2</strain>
    </source>
</reference>
<dbReference type="InterPro" id="IPR007969">
    <property type="entry name" value="DUF732"/>
</dbReference>
<evidence type="ECO:0000313" key="6">
    <source>
        <dbReference type="EMBL" id="CLW91530.1"/>
    </source>
</evidence>
<dbReference type="Pfam" id="PF05305">
    <property type="entry name" value="DUF732"/>
    <property type="match status" value="1"/>
</dbReference>
<evidence type="ECO:0000313" key="9">
    <source>
        <dbReference type="EMBL" id="MBP0684933.1"/>
    </source>
</evidence>
<dbReference type="EMBL" id="QTBD01000151">
    <property type="protein sequence ID" value="REQ51735.1"/>
    <property type="molecule type" value="Genomic_DNA"/>
</dbReference>
<evidence type="ECO:0000313" key="18">
    <source>
        <dbReference type="Proteomes" id="UP000050164"/>
    </source>
</evidence>
<dbReference type="EMBL" id="CHKL01000591">
    <property type="protein sequence ID" value="COX03464.1"/>
    <property type="molecule type" value="Genomic_DNA"/>
</dbReference>
<dbReference type="EMBL" id="LR027516">
    <property type="protein sequence ID" value="VCU51663.1"/>
    <property type="molecule type" value="Genomic_DNA"/>
</dbReference>
<dbReference type="EMBL" id="LWDQ01000001">
    <property type="protein sequence ID" value="OMH61315.1"/>
    <property type="molecule type" value="Genomic_DNA"/>
</dbReference>
<dbReference type="Proteomes" id="UP000050139">
    <property type="component" value="Unassembled WGS sequence"/>
</dbReference>
<evidence type="ECO:0000313" key="8">
    <source>
        <dbReference type="EMBL" id="COX03464.1"/>
    </source>
</evidence>
<accession>A0A045GRS8</accession>
<dbReference type="SMR" id="A0A045GRS8"/>
<dbReference type="EMBL" id="COPH01000035">
    <property type="protein sequence ID" value="CLW91530.1"/>
    <property type="molecule type" value="Genomic_DNA"/>
</dbReference>
<evidence type="ECO:0000313" key="10">
    <source>
        <dbReference type="EMBL" id="OMH61315.1"/>
    </source>
</evidence>
<dbReference type="RefSeq" id="WP_003417745.1">
    <property type="nucleotide sequence ID" value="NZ_AP018033.1"/>
</dbReference>
<evidence type="ECO:0000313" key="15">
    <source>
        <dbReference type="Proteomes" id="UP000048948"/>
    </source>
</evidence>
<dbReference type="OMA" id="SIFCPRA"/>